<dbReference type="Pfam" id="PF04143">
    <property type="entry name" value="Sulf_transp"/>
    <property type="match status" value="1"/>
</dbReference>
<dbReference type="InterPro" id="IPR007272">
    <property type="entry name" value="Sulf_transp_TsuA/YedE"/>
</dbReference>
<dbReference type="AlphaFoldDB" id="X1TCP2"/>
<dbReference type="EMBL" id="BARW01006574">
    <property type="protein sequence ID" value="GAI77814.1"/>
    <property type="molecule type" value="Genomic_DNA"/>
</dbReference>
<reference evidence="1" key="1">
    <citation type="journal article" date="2014" name="Front. Microbiol.">
        <title>High frequency of phylogenetically diverse reductive dehalogenase-homologous genes in deep subseafloor sedimentary metagenomes.</title>
        <authorList>
            <person name="Kawai M."/>
            <person name="Futagami T."/>
            <person name="Toyoda A."/>
            <person name="Takaki Y."/>
            <person name="Nishi S."/>
            <person name="Hori S."/>
            <person name="Arai W."/>
            <person name="Tsubouchi T."/>
            <person name="Morono Y."/>
            <person name="Uchiyama I."/>
            <person name="Ito T."/>
            <person name="Fujiyama A."/>
            <person name="Inagaki F."/>
            <person name="Takami H."/>
        </authorList>
    </citation>
    <scope>NUCLEOTIDE SEQUENCE</scope>
    <source>
        <strain evidence="1">Expedition CK06-06</strain>
    </source>
</reference>
<name>X1TCP2_9ZZZZ</name>
<sequence length="39" mass="4158">MVIGAFISSMIAGEFKLRSPKDGKRLLIQFIGGLAMGFG</sequence>
<evidence type="ECO:0000313" key="1">
    <source>
        <dbReference type="EMBL" id="GAI77814.1"/>
    </source>
</evidence>
<accession>X1TCP2</accession>
<proteinExistence type="predicted"/>
<comment type="caution">
    <text evidence="1">The sequence shown here is derived from an EMBL/GenBank/DDBJ whole genome shotgun (WGS) entry which is preliminary data.</text>
</comment>
<gene>
    <name evidence="1" type="ORF">S12H4_13813</name>
</gene>
<organism evidence="1">
    <name type="scientific">marine sediment metagenome</name>
    <dbReference type="NCBI Taxonomy" id="412755"/>
    <lineage>
        <taxon>unclassified sequences</taxon>
        <taxon>metagenomes</taxon>
        <taxon>ecological metagenomes</taxon>
    </lineage>
</organism>
<protein>
    <submittedName>
        <fullName evidence="1">Uncharacterized protein</fullName>
    </submittedName>
</protein>